<proteinExistence type="predicted"/>
<dbReference type="Pfam" id="PF13584">
    <property type="entry name" value="BatD"/>
    <property type="match status" value="1"/>
</dbReference>
<keyword evidence="2" id="KW-0732">Signal</keyword>
<reference evidence="4" key="1">
    <citation type="journal article" date="2019" name="Int. J. Syst. Evol. Microbiol.">
        <title>The Global Catalogue of Microorganisms (GCM) 10K type strain sequencing project: providing services to taxonomists for standard genome sequencing and annotation.</title>
        <authorList>
            <consortium name="The Broad Institute Genomics Platform"/>
            <consortium name="The Broad Institute Genome Sequencing Center for Infectious Disease"/>
            <person name="Wu L."/>
            <person name="Ma J."/>
        </authorList>
    </citation>
    <scope>NUCLEOTIDE SEQUENCE [LARGE SCALE GENOMIC DNA]</scope>
    <source>
        <strain evidence="4">JCM 17705</strain>
    </source>
</reference>
<evidence type="ECO:0000313" key="4">
    <source>
        <dbReference type="Proteomes" id="UP001500582"/>
    </source>
</evidence>
<feature type="chain" id="PRO_5045903189" evidence="2">
    <location>
        <begin position="26"/>
        <end position="327"/>
    </location>
</feature>
<name>A0ABP8FVM5_9SPHI</name>
<keyword evidence="1" id="KW-0472">Membrane</keyword>
<comment type="caution">
    <text evidence="3">The sequence shown here is derived from an EMBL/GenBank/DDBJ whole genome shotgun (WGS) entry which is preliminary data.</text>
</comment>
<evidence type="ECO:0000256" key="1">
    <source>
        <dbReference type="SAM" id="Phobius"/>
    </source>
</evidence>
<evidence type="ECO:0000313" key="3">
    <source>
        <dbReference type="EMBL" id="GAA4311813.1"/>
    </source>
</evidence>
<evidence type="ECO:0000256" key="2">
    <source>
        <dbReference type="SAM" id="SignalP"/>
    </source>
</evidence>
<keyword evidence="1" id="KW-0812">Transmembrane</keyword>
<sequence length="327" mass="37708">MKRQYFYNFLVLTLISTCFYFKATAQNVQVEARVDQPTIRIGDQTRLRLVVHQPVKERINFPALTDTVTGKVQIVETPKVDTVFDKDNRNLATVTYSYIITSFDAGTYTIPSFSFGSGAAVLKSNEVTLQVQSVQVDTTKAIFDIKQPLEVKYTFFDWLRDNWVWVLIGLAVVLAVIGTIWYLKKRPKPIVEVKEVKEVIPPHTLALSKLHELRDKKLWQQDAYKQYHIELSDVVREYLEKRYVIKTHEKTSEEIFAALKYMDITEENRNKLRQILLLADLVKFAKERPLPHENEQSIDNAISFVTQTQQANAPLRNEEGGADAQPV</sequence>
<gene>
    <name evidence="3" type="ORF">GCM10023149_06880</name>
</gene>
<dbReference type="RefSeq" id="WP_345209600.1">
    <property type="nucleotide sequence ID" value="NZ_BAABFT010000002.1"/>
</dbReference>
<protein>
    <submittedName>
        <fullName evidence="3">BatD family protein</fullName>
    </submittedName>
</protein>
<keyword evidence="1" id="KW-1133">Transmembrane helix</keyword>
<organism evidence="3 4">
    <name type="scientific">Mucilaginibacter gynuensis</name>
    <dbReference type="NCBI Taxonomy" id="1302236"/>
    <lineage>
        <taxon>Bacteria</taxon>
        <taxon>Pseudomonadati</taxon>
        <taxon>Bacteroidota</taxon>
        <taxon>Sphingobacteriia</taxon>
        <taxon>Sphingobacteriales</taxon>
        <taxon>Sphingobacteriaceae</taxon>
        <taxon>Mucilaginibacter</taxon>
    </lineage>
</organism>
<feature type="transmembrane region" description="Helical" evidence="1">
    <location>
        <begin position="163"/>
        <end position="183"/>
    </location>
</feature>
<dbReference type="Proteomes" id="UP001500582">
    <property type="component" value="Unassembled WGS sequence"/>
</dbReference>
<dbReference type="InterPro" id="IPR025738">
    <property type="entry name" value="BatD"/>
</dbReference>
<accession>A0ABP8FVM5</accession>
<keyword evidence="4" id="KW-1185">Reference proteome</keyword>
<feature type="signal peptide" evidence="2">
    <location>
        <begin position="1"/>
        <end position="25"/>
    </location>
</feature>
<dbReference type="EMBL" id="BAABFT010000002">
    <property type="protein sequence ID" value="GAA4311813.1"/>
    <property type="molecule type" value="Genomic_DNA"/>
</dbReference>